<reference evidence="1 2" key="1">
    <citation type="journal article" date="2022" name="G3 (Bethesda)">
        <title>Enemy or ally: a genomic approach to elucidate the lifestyle of Phyllosticta citrichinaensis.</title>
        <authorList>
            <person name="Buijs V.A."/>
            <person name="Groenewald J.Z."/>
            <person name="Haridas S."/>
            <person name="LaButti K.M."/>
            <person name="Lipzen A."/>
            <person name="Martin F.M."/>
            <person name="Barry K."/>
            <person name="Grigoriev I.V."/>
            <person name="Crous P.W."/>
            <person name="Seidl M.F."/>
        </authorList>
    </citation>
    <scope>NUCLEOTIDE SEQUENCE [LARGE SCALE GENOMIC DNA]</scope>
    <source>
        <strain evidence="1 2">CBS 129764</strain>
    </source>
</reference>
<evidence type="ECO:0000313" key="2">
    <source>
        <dbReference type="Proteomes" id="UP001456524"/>
    </source>
</evidence>
<accession>A0ABR1XKB7</accession>
<name>A0ABR1XKB7_9PEZI</name>
<protein>
    <submittedName>
        <fullName evidence="1">Uncharacterized protein</fullName>
    </submittedName>
</protein>
<proteinExistence type="predicted"/>
<sequence length="242" mass="27584">MIPDIPLGVSTGIMAPAIKNDEVLDAKGDQKVIAFAGNSDKWIHTILKSDGWNESFRLKEFGTRAYPLQPDRRHAFFHLLINMFYVRRWEQNFRVGGRWWAEWHDHVGEMMKGERWGVAASSLRRSNVLQMAATIGHIKDFGAEFKGGIEETNNQDADPELDMLITNIIEEHLFPSPAVIFPEDESKFERLVFGETDIVAQMQRRKAHSCGAEAPGATVRCVYAANKTVYWDNRGSELTVYR</sequence>
<gene>
    <name evidence="1" type="ORF">IWX90DRAFT_295341</name>
</gene>
<dbReference type="EMBL" id="JBBWUH010000008">
    <property type="protein sequence ID" value="KAK8159267.1"/>
    <property type="molecule type" value="Genomic_DNA"/>
</dbReference>
<evidence type="ECO:0000313" key="1">
    <source>
        <dbReference type="EMBL" id="KAK8159267.1"/>
    </source>
</evidence>
<comment type="caution">
    <text evidence="1">The sequence shown here is derived from an EMBL/GenBank/DDBJ whole genome shotgun (WGS) entry which is preliminary data.</text>
</comment>
<keyword evidence="2" id="KW-1185">Reference proteome</keyword>
<organism evidence="1 2">
    <name type="scientific">Phyllosticta citrichinensis</name>
    <dbReference type="NCBI Taxonomy" id="1130410"/>
    <lineage>
        <taxon>Eukaryota</taxon>
        <taxon>Fungi</taxon>
        <taxon>Dikarya</taxon>
        <taxon>Ascomycota</taxon>
        <taxon>Pezizomycotina</taxon>
        <taxon>Dothideomycetes</taxon>
        <taxon>Dothideomycetes incertae sedis</taxon>
        <taxon>Botryosphaeriales</taxon>
        <taxon>Phyllostictaceae</taxon>
        <taxon>Phyllosticta</taxon>
    </lineage>
</organism>
<dbReference type="Proteomes" id="UP001456524">
    <property type="component" value="Unassembled WGS sequence"/>
</dbReference>